<dbReference type="VEuPathDB" id="AmoebaDB:NfTy_030930"/>
<dbReference type="Proteomes" id="UP000444721">
    <property type="component" value="Unassembled WGS sequence"/>
</dbReference>
<organism evidence="3 4">
    <name type="scientific">Naegleria fowleri</name>
    <name type="common">Brain eating amoeba</name>
    <dbReference type="NCBI Taxonomy" id="5763"/>
    <lineage>
        <taxon>Eukaryota</taxon>
        <taxon>Discoba</taxon>
        <taxon>Heterolobosea</taxon>
        <taxon>Tetramitia</taxon>
        <taxon>Eutetramitia</taxon>
        <taxon>Vahlkampfiidae</taxon>
        <taxon>Naegleria</taxon>
    </lineage>
</organism>
<dbReference type="GeneID" id="68107864"/>
<protein>
    <recommendedName>
        <fullName evidence="2">Acid ceramidase N-terminal domain-containing protein</fullName>
    </recommendedName>
</protein>
<feature type="region of interest" description="Disordered" evidence="1">
    <location>
        <begin position="154"/>
        <end position="179"/>
    </location>
</feature>
<keyword evidence="4" id="KW-1185">Reference proteome</keyword>
<reference evidence="3 4" key="1">
    <citation type="journal article" date="2019" name="Sci. Rep.">
        <title>Nanopore sequencing improves the draft genome of the human pathogenic amoeba Naegleria fowleri.</title>
        <authorList>
            <person name="Liechti N."/>
            <person name="Schurch N."/>
            <person name="Bruggmann R."/>
            <person name="Wittwer M."/>
        </authorList>
    </citation>
    <scope>NUCLEOTIDE SEQUENCE [LARGE SCALE GENOMIC DNA]</scope>
    <source>
        <strain evidence="3 4">ATCC 30894</strain>
    </source>
</reference>
<feature type="region of interest" description="Disordered" evidence="1">
    <location>
        <begin position="1"/>
        <end position="37"/>
    </location>
</feature>
<dbReference type="PANTHER" id="PTHR28583">
    <property type="entry name" value="ACID AMIDASE"/>
    <property type="match status" value="1"/>
</dbReference>
<dbReference type="Pfam" id="PF15508">
    <property type="entry name" value="NAAA-beta"/>
    <property type="match status" value="1"/>
</dbReference>
<sequence length="355" mass="40932">MSSSADEANHHNNKNSNLDKSCEASVNNHESTKLNNTEKEILNELNEHSLSHRKQTDQEEVTDFHPLTSNFKPVDDCPITTLDGYDFYEVDLGKAITVEDHNRMENIVQAVKHDNEQHKILEKNENSLKVQSFSAIVDHPLKPMDKELSVDDRNVFDMPQPKTSQNQKENKSHKSSQSASVFVSSFKASPRYTIDLDMEPRERWKHIVHDFMRPLKLLSQYLNSILSEEGDNTFVPSMTDIISQIHTPYFLEEEMWGIADVTKSIGLRYDLIFQFNVSYKHFCVESSVAIEENGYEGIFQLRHMNFEEKLANILRHLVIDVDFIRHGRPLFQTTTILPLVGVSNGLRISSKKAKW</sequence>
<gene>
    <name evidence="3" type="ORF">FDP41_000646</name>
</gene>
<evidence type="ECO:0000256" key="1">
    <source>
        <dbReference type="SAM" id="MobiDB-lite"/>
    </source>
</evidence>
<evidence type="ECO:0000313" key="3">
    <source>
        <dbReference type="EMBL" id="KAF0984747.1"/>
    </source>
</evidence>
<dbReference type="EMBL" id="VFQX01000002">
    <property type="protein sequence ID" value="KAF0984747.1"/>
    <property type="molecule type" value="Genomic_DNA"/>
</dbReference>
<dbReference type="VEuPathDB" id="AmoebaDB:FDP41_000646"/>
<accession>A0A6A5C625</accession>
<dbReference type="VEuPathDB" id="AmoebaDB:NF0092730"/>
<name>A0A6A5C625_NAEFO</name>
<comment type="caution">
    <text evidence="3">The sequence shown here is derived from an EMBL/GenBank/DDBJ whole genome shotgun (WGS) entry which is preliminary data.</text>
</comment>
<evidence type="ECO:0000259" key="2">
    <source>
        <dbReference type="Pfam" id="PF15508"/>
    </source>
</evidence>
<feature type="compositionally biased region" description="Polar residues" evidence="1">
    <location>
        <begin position="14"/>
        <end position="29"/>
    </location>
</feature>
<dbReference type="RefSeq" id="XP_044569460.1">
    <property type="nucleotide sequence ID" value="XM_044710097.1"/>
</dbReference>
<proteinExistence type="predicted"/>
<feature type="domain" description="Acid ceramidase N-terminal" evidence="2">
    <location>
        <begin position="190"/>
        <end position="227"/>
    </location>
</feature>
<evidence type="ECO:0000313" key="4">
    <source>
        <dbReference type="Proteomes" id="UP000444721"/>
    </source>
</evidence>
<dbReference type="InterPro" id="IPR029130">
    <property type="entry name" value="Acid_ceramidase_N"/>
</dbReference>
<dbReference type="PANTHER" id="PTHR28583:SF4">
    <property type="entry name" value="N-ACYLETHANOLAMINE-HYDROLYZING ACID AMIDASE"/>
    <property type="match status" value="1"/>
</dbReference>
<dbReference type="AlphaFoldDB" id="A0A6A5C625"/>
<dbReference type="OrthoDB" id="5273684at2759"/>
<dbReference type="GO" id="GO:0016810">
    <property type="term" value="F:hydrolase activity, acting on carbon-nitrogen (but not peptide) bonds"/>
    <property type="evidence" value="ECO:0007669"/>
    <property type="project" value="TreeGrafter"/>
</dbReference>